<gene>
    <name evidence="1" type="ORF">M5X09_14395</name>
</gene>
<name>A0ABT4DU37_9BACL</name>
<protein>
    <submittedName>
        <fullName evidence="1">Uncharacterized protein</fullName>
    </submittedName>
</protein>
<keyword evidence="2" id="KW-1185">Reference proteome</keyword>
<dbReference type="RefSeq" id="WP_176392939.1">
    <property type="nucleotide sequence ID" value="NZ_JAMDLV010000036.1"/>
</dbReference>
<dbReference type="EMBL" id="JAMDLW010000019">
    <property type="protein sequence ID" value="MCY9520844.1"/>
    <property type="molecule type" value="Genomic_DNA"/>
</dbReference>
<evidence type="ECO:0000313" key="2">
    <source>
        <dbReference type="Proteomes" id="UP001207626"/>
    </source>
</evidence>
<dbReference type="Proteomes" id="UP001207626">
    <property type="component" value="Unassembled WGS sequence"/>
</dbReference>
<sequence>MREKPEIASNAYLSLQTVFRKQKGSKEHTGAHYWVGERGIDGAPRGNKFPYVLPVRHGSHPSSGYKNIATKTGYHFKFDLKTKGNMFGPQDNIRLRPTFYFVDKEGKQRQKVDIYYHSAQRKFVKIGSKHDTVRRNMVLDARLRNQDGQSIVDTAAAYYNLHGNEMTKRQQAFIRNWAQRAKKETYIGGYHSIRLPKEVRTFLGPLAIPDGVDPSRAFASIQQWHGEYHLPSKLYIVPEGFDLSRQFHFDDTAPFFLQNGYLIVNFNIETLRNGKTNHPHLQYIDAPLSNQWKREGFAYEFADPYGIKLRLIDGDVLFYHADRASTDDFKVTGTH</sequence>
<evidence type="ECO:0000313" key="1">
    <source>
        <dbReference type="EMBL" id="MCY9520844.1"/>
    </source>
</evidence>
<accession>A0ABT4DU37</accession>
<proteinExistence type="predicted"/>
<organism evidence="1 2">
    <name type="scientific">Paenibacillus apiarius</name>
    <dbReference type="NCBI Taxonomy" id="46240"/>
    <lineage>
        <taxon>Bacteria</taxon>
        <taxon>Bacillati</taxon>
        <taxon>Bacillota</taxon>
        <taxon>Bacilli</taxon>
        <taxon>Bacillales</taxon>
        <taxon>Paenibacillaceae</taxon>
        <taxon>Paenibacillus</taxon>
    </lineage>
</organism>
<comment type="caution">
    <text evidence="1">The sequence shown here is derived from an EMBL/GenBank/DDBJ whole genome shotgun (WGS) entry which is preliminary data.</text>
</comment>
<reference evidence="1 2" key="1">
    <citation type="submission" date="2022-05" db="EMBL/GenBank/DDBJ databases">
        <title>Genome Sequencing of Bee-Associated Microbes.</title>
        <authorList>
            <person name="Dunlap C."/>
        </authorList>
    </citation>
    <scope>NUCLEOTIDE SEQUENCE [LARGE SCALE GENOMIC DNA]</scope>
    <source>
        <strain evidence="1 2">NRRL NRS-1438</strain>
    </source>
</reference>